<evidence type="ECO:0000259" key="9">
    <source>
        <dbReference type="PROSITE" id="PS50850"/>
    </source>
</evidence>
<feature type="transmembrane region" description="Helical" evidence="8">
    <location>
        <begin position="428"/>
        <end position="447"/>
    </location>
</feature>
<evidence type="ECO:0000256" key="8">
    <source>
        <dbReference type="SAM" id="Phobius"/>
    </source>
</evidence>
<keyword evidence="5 8" id="KW-1133">Transmembrane helix</keyword>
<evidence type="ECO:0000256" key="2">
    <source>
        <dbReference type="ARBA" id="ARBA00008335"/>
    </source>
</evidence>
<dbReference type="FunFam" id="1.20.1250.20:FF:000286">
    <property type="entry name" value="MFS efflux transporter"/>
    <property type="match status" value="1"/>
</dbReference>
<dbReference type="Proteomes" id="UP000294933">
    <property type="component" value="Unassembled WGS sequence"/>
</dbReference>
<comment type="subcellular location">
    <subcellularLocation>
        <location evidence="1">Endomembrane system</location>
        <topology evidence="1">Multi-pass membrane protein</topology>
    </subcellularLocation>
</comment>
<dbReference type="AlphaFoldDB" id="A0A4Y7Q7I2"/>
<keyword evidence="3" id="KW-0813">Transport</keyword>
<dbReference type="GO" id="GO:0012505">
    <property type="term" value="C:endomembrane system"/>
    <property type="evidence" value="ECO:0007669"/>
    <property type="project" value="UniProtKB-SubCell"/>
</dbReference>
<dbReference type="SUPFAM" id="SSF103473">
    <property type="entry name" value="MFS general substrate transporter"/>
    <property type="match status" value="1"/>
</dbReference>
<organism evidence="10 11">
    <name type="scientific">Rickenella mellea</name>
    <dbReference type="NCBI Taxonomy" id="50990"/>
    <lineage>
        <taxon>Eukaryota</taxon>
        <taxon>Fungi</taxon>
        <taxon>Dikarya</taxon>
        <taxon>Basidiomycota</taxon>
        <taxon>Agaricomycotina</taxon>
        <taxon>Agaricomycetes</taxon>
        <taxon>Hymenochaetales</taxon>
        <taxon>Rickenellaceae</taxon>
        <taxon>Rickenella</taxon>
    </lineage>
</organism>
<evidence type="ECO:0000256" key="1">
    <source>
        <dbReference type="ARBA" id="ARBA00004127"/>
    </source>
</evidence>
<feature type="region of interest" description="Disordered" evidence="7">
    <location>
        <begin position="1"/>
        <end position="27"/>
    </location>
</feature>
<feature type="transmembrane region" description="Helical" evidence="8">
    <location>
        <begin position="364"/>
        <end position="382"/>
    </location>
</feature>
<dbReference type="InterPro" id="IPR036259">
    <property type="entry name" value="MFS_trans_sf"/>
</dbReference>
<dbReference type="Gene3D" id="1.20.1250.20">
    <property type="entry name" value="MFS general substrate transporter like domains"/>
    <property type="match status" value="2"/>
</dbReference>
<feature type="transmembrane region" description="Helical" evidence="8">
    <location>
        <begin position="274"/>
        <end position="297"/>
    </location>
</feature>
<dbReference type="GO" id="GO:0022857">
    <property type="term" value="F:transmembrane transporter activity"/>
    <property type="evidence" value="ECO:0007669"/>
    <property type="project" value="InterPro"/>
</dbReference>
<dbReference type="PANTHER" id="PTHR23514:SF3">
    <property type="entry name" value="BYPASS OF STOP CODON PROTEIN 6"/>
    <property type="match status" value="1"/>
</dbReference>
<dbReference type="PANTHER" id="PTHR23514">
    <property type="entry name" value="BYPASS OF STOP CODON PROTEIN 6"/>
    <property type="match status" value="1"/>
</dbReference>
<reference evidence="10 11" key="1">
    <citation type="submission" date="2018-06" db="EMBL/GenBank/DDBJ databases">
        <title>A transcriptomic atlas of mushroom development highlights an independent origin of complex multicellularity.</title>
        <authorList>
            <consortium name="DOE Joint Genome Institute"/>
            <person name="Krizsan K."/>
            <person name="Almasi E."/>
            <person name="Merenyi Z."/>
            <person name="Sahu N."/>
            <person name="Viragh M."/>
            <person name="Koszo T."/>
            <person name="Mondo S."/>
            <person name="Kiss B."/>
            <person name="Balint B."/>
            <person name="Kues U."/>
            <person name="Barry K."/>
            <person name="Hegedus J.C."/>
            <person name="Henrissat B."/>
            <person name="Johnson J."/>
            <person name="Lipzen A."/>
            <person name="Ohm R."/>
            <person name="Nagy I."/>
            <person name="Pangilinan J."/>
            <person name="Yan J."/>
            <person name="Xiong Y."/>
            <person name="Grigoriev I.V."/>
            <person name="Hibbett D.S."/>
            <person name="Nagy L.G."/>
        </authorList>
    </citation>
    <scope>NUCLEOTIDE SEQUENCE [LARGE SCALE GENOMIC DNA]</scope>
    <source>
        <strain evidence="10 11">SZMC22713</strain>
    </source>
</reference>
<dbReference type="EMBL" id="ML170173">
    <property type="protein sequence ID" value="TDL22800.1"/>
    <property type="molecule type" value="Genomic_DNA"/>
</dbReference>
<keyword evidence="4 8" id="KW-0812">Transmembrane</keyword>
<accession>A0A4Y7Q7I2</accession>
<feature type="domain" description="Major facilitator superfamily (MFS) profile" evidence="9">
    <location>
        <begin position="67"/>
        <end position="451"/>
    </location>
</feature>
<dbReference type="PROSITE" id="PS50850">
    <property type="entry name" value="MFS"/>
    <property type="match status" value="1"/>
</dbReference>
<feature type="transmembrane region" description="Helical" evidence="8">
    <location>
        <begin position="100"/>
        <end position="123"/>
    </location>
</feature>
<dbReference type="InterPro" id="IPR051788">
    <property type="entry name" value="MFS_Transporter"/>
</dbReference>
<keyword evidence="6 8" id="KW-0472">Membrane</keyword>
<evidence type="ECO:0000313" key="11">
    <source>
        <dbReference type="Proteomes" id="UP000294933"/>
    </source>
</evidence>
<evidence type="ECO:0000256" key="5">
    <source>
        <dbReference type="ARBA" id="ARBA00022989"/>
    </source>
</evidence>
<proteinExistence type="inferred from homology"/>
<dbReference type="GO" id="GO:0016020">
    <property type="term" value="C:membrane"/>
    <property type="evidence" value="ECO:0007669"/>
    <property type="project" value="TreeGrafter"/>
</dbReference>
<dbReference type="Pfam" id="PF07690">
    <property type="entry name" value="MFS_1"/>
    <property type="match status" value="1"/>
</dbReference>
<feature type="transmembrane region" description="Helical" evidence="8">
    <location>
        <begin position="309"/>
        <end position="328"/>
    </location>
</feature>
<keyword evidence="11" id="KW-1185">Reference proteome</keyword>
<feature type="transmembrane region" description="Helical" evidence="8">
    <location>
        <begin position="192"/>
        <end position="213"/>
    </location>
</feature>
<evidence type="ECO:0000256" key="4">
    <source>
        <dbReference type="ARBA" id="ARBA00022692"/>
    </source>
</evidence>
<feature type="transmembrane region" description="Helical" evidence="8">
    <location>
        <begin position="394"/>
        <end position="416"/>
    </location>
</feature>
<evidence type="ECO:0000256" key="7">
    <source>
        <dbReference type="SAM" id="MobiDB-lite"/>
    </source>
</evidence>
<name>A0A4Y7Q7I2_9AGAM</name>
<comment type="similarity">
    <text evidence="2">Belongs to the major facilitator superfamily.</text>
</comment>
<dbReference type="InterPro" id="IPR020846">
    <property type="entry name" value="MFS_dom"/>
</dbReference>
<feature type="transmembrane region" description="Helical" evidence="8">
    <location>
        <begin position="219"/>
        <end position="239"/>
    </location>
</feature>
<dbReference type="OrthoDB" id="413079at2759"/>
<evidence type="ECO:0000313" key="10">
    <source>
        <dbReference type="EMBL" id="TDL22800.1"/>
    </source>
</evidence>
<gene>
    <name evidence="10" type="ORF">BD410DRAFT_839494</name>
</gene>
<evidence type="ECO:0000256" key="6">
    <source>
        <dbReference type="ARBA" id="ARBA00023136"/>
    </source>
</evidence>
<feature type="transmembrane region" description="Helical" evidence="8">
    <location>
        <begin position="340"/>
        <end position="358"/>
    </location>
</feature>
<dbReference type="VEuPathDB" id="FungiDB:BD410DRAFT_839494"/>
<evidence type="ECO:0000256" key="3">
    <source>
        <dbReference type="ARBA" id="ARBA00022448"/>
    </source>
</evidence>
<sequence>MAKTELVYQDAESNPRRKPVPSATKIDDNSPGIELRALHGVQQNAVLPLVHEISAITPNNKRTARLQFAALCYSLFLAGWGDGTSGPLLPRIQQVYHIGYAVVALLFVMGCIGFVTGAAMNVYMTDKLGFGKVVVIGSLAQTVGYAMVAPAPPFPVMCIAYAINGWGGALQDAQANGFVASLKENAAAKMGLLHAVYGLGAFCSPLVATQFAHLHRWSFHYLVSFGIAIANVVILMAVFRGKTQDECLQAIGEAPAEVGTSNDSKYRQIMRQKVVHLLAIWALVYVGVEVTIGGWTVTYIIRDRGGGPAAGYISSGFFGGLTLGRVALLWVNRKIGERRVLIIYGVMAIGLEVTIWAVPSLIGNAVAVSIVGMLLGPMYPILMNQSAKLLPPWLLTGSIGWIAGLGQAGSALLPFMTGALAARFGIQSLQPFLVVVMSLMVIIWVAIPKSQRRED</sequence>
<dbReference type="InterPro" id="IPR011701">
    <property type="entry name" value="MFS"/>
</dbReference>
<dbReference type="STRING" id="50990.A0A4Y7Q7I2"/>
<protein>
    <submittedName>
        <fullName evidence="10">MFS general substrate transporter</fullName>
    </submittedName>
</protein>